<feature type="domain" description="USP" evidence="11">
    <location>
        <begin position="297"/>
        <end position="897"/>
    </location>
</feature>
<dbReference type="GO" id="GO:0000082">
    <property type="term" value="P:G1/S transition of mitotic cell cycle"/>
    <property type="evidence" value="ECO:0007669"/>
    <property type="project" value="TreeGrafter"/>
</dbReference>
<dbReference type="PROSITE" id="PS00972">
    <property type="entry name" value="USP_1"/>
    <property type="match status" value="1"/>
</dbReference>
<reference evidence="13" key="1">
    <citation type="submission" date="2025-08" db="UniProtKB">
        <authorList>
            <consortium name="RefSeq"/>
        </authorList>
    </citation>
    <scope>IDENTIFICATION</scope>
    <source>
        <tissue evidence="13">Liver</tissue>
    </source>
</reference>
<evidence type="ECO:0000313" key="13">
    <source>
        <dbReference type="RefSeq" id="XP_006739132.1"/>
    </source>
</evidence>
<name>A0A2U3Y5Y5_LEPWE</name>
<dbReference type="InterPro" id="IPR032069">
    <property type="entry name" value="USP37-like_PH"/>
</dbReference>
<dbReference type="AlphaFoldDB" id="A0A2U3Y5Y5"/>
<feature type="compositionally biased region" description="Polar residues" evidence="10">
    <location>
        <begin position="791"/>
        <end position="807"/>
    </location>
</feature>
<evidence type="ECO:0000256" key="6">
    <source>
        <dbReference type="ARBA" id="ARBA00022786"/>
    </source>
</evidence>
<dbReference type="InterPro" id="IPR028889">
    <property type="entry name" value="USP"/>
</dbReference>
<dbReference type="GO" id="GO:0005829">
    <property type="term" value="C:cytosol"/>
    <property type="evidence" value="ECO:0007669"/>
    <property type="project" value="TreeGrafter"/>
</dbReference>
<evidence type="ECO:0000313" key="12">
    <source>
        <dbReference type="Proteomes" id="UP000245341"/>
    </source>
</evidence>
<comment type="subcellular location">
    <subcellularLocation>
        <location evidence="2">Cytoplasm</location>
    </subcellularLocation>
</comment>
<dbReference type="InterPro" id="IPR038093">
    <property type="entry name" value="USP37-like_PH_sf"/>
</dbReference>
<dbReference type="Pfam" id="PF16674">
    <property type="entry name" value="UCH_N"/>
    <property type="match status" value="1"/>
</dbReference>
<dbReference type="GO" id="GO:0004843">
    <property type="term" value="F:cysteine-type deubiquitinase activity"/>
    <property type="evidence" value="ECO:0007669"/>
    <property type="project" value="UniProtKB-UniRule"/>
</dbReference>
<protein>
    <recommendedName>
        <fullName evidence="9">Ubiquitin carboxyl-terminal hydrolase</fullName>
        <ecNumber evidence="9">3.4.19.12</ecNumber>
    </recommendedName>
</protein>
<dbReference type="FunFam" id="2.30.29.180:FF:000001">
    <property type="entry name" value="Ubiquitin carboxyl-terminal hydrolase 37"/>
    <property type="match status" value="1"/>
</dbReference>
<dbReference type="FunFam" id="3.90.70.10:FF:000234">
    <property type="entry name" value="Ubiquitin specific peptidase 26"/>
    <property type="match status" value="1"/>
</dbReference>
<gene>
    <name evidence="13" type="primary">USP26</name>
</gene>
<evidence type="ECO:0000256" key="9">
    <source>
        <dbReference type="RuleBase" id="RU366025"/>
    </source>
</evidence>
<dbReference type="PROSITE" id="PS00973">
    <property type="entry name" value="USP_2"/>
    <property type="match status" value="1"/>
</dbReference>
<dbReference type="CDD" id="cd02257">
    <property type="entry name" value="Peptidase_C19"/>
    <property type="match status" value="2"/>
</dbReference>
<dbReference type="OrthoDB" id="289038at2759"/>
<keyword evidence="7 9" id="KW-0378">Hydrolase</keyword>
<evidence type="ECO:0000256" key="5">
    <source>
        <dbReference type="ARBA" id="ARBA00022670"/>
    </source>
</evidence>
<dbReference type="RefSeq" id="XP_006739132.1">
    <property type="nucleotide sequence ID" value="XM_006739069.2"/>
</dbReference>
<keyword evidence="5 9" id="KW-0645">Protease</keyword>
<dbReference type="PANTHER" id="PTHR24006">
    <property type="entry name" value="UBIQUITIN CARBOXYL-TERMINAL HYDROLASE"/>
    <property type="match status" value="1"/>
</dbReference>
<evidence type="ECO:0000256" key="2">
    <source>
        <dbReference type="ARBA" id="ARBA00004496"/>
    </source>
</evidence>
<feature type="region of interest" description="Disordered" evidence="10">
    <location>
        <begin position="183"/>
        <end position="210"/>
    </location>
</feature>
<keyword evidence="4" id="KW-0963">Cytoplasm</keyword>
<dbReference type="STRING" id="9713.A0A2U3Y5Y5"/>
<proteinExistence type="inferred from homology"/>
<evidence type="ECO:0000259" key="11">
    <source>
        <dbReference type="PROSITE" id="PS50235"/>
    </source>
</evidence>
<keyword evidence="12" id="KW-1185">Reference proteome</keyword>
<feature type="compositionally biased region" description="Basic residues" evidence="10">
    <location>
        <begin position="196"/>
        <end position="208"/>
    </location>
</feature>
<dbReference type="InterPro" id="IPR001394">
    <property type="entry name" value="Peptidase_C19_UCH"/>
</dbReference>
<dbReference type="CDD" id="cd13312">
    <property type="entry name" value="PH_USP37_like"/>
    <property type="match status" value="1"/>
</dbReference>
<dbReference type="SUPFAM" id="SSF54001">
    <property type="entry name" value="Cysteine proteinases"/>
    <property type="match status" value="1"/>
</dbReference>
<feature type="region of interest" description="Disordered" evidence="10">
    <location>
        <begin position="791"/>
        <end position="811"/>
    </location>
</feature>
<dbReference type="InterPro" id="IPR050164">
    <property type="entry name" value="Peptidase_C19"/>
</dbReference>
<dbReference type="CTD" id="83844"/>
<dbReference type="Gene3D" id="3.90.70.10">
    <property type="entry name" value="Cysteine proteinases"/>
    <property type="match status" value="2"/>
</dbReference>
<dbReference type="EC" id="3.4.19.12" evidence="9"/>
<comment type="catalytic activity">
    <reaction evidence="1 9">
        <text>Thiol-dependent hydrolysis of ester, thioester, amide, peptide and isopeptide bonds formed by the C-terminal Gly of ubiquitin (a 76-residue protein attached to proteins as an intracellular targeting signal).</text>
        <dbReference type="EC" id="3.4.19.12"/>
    </reaction>
</comment>
<evidence type="ECO:0000256" key="10">
    <source>
        <dbReference type="SAM" id="MobiDB-lite"/>
    </source>
</evidence>
<dbReference type="GO" id="GO:0006508">
    <property type="term" value="P:proteolysis"/>
    <property type="evidence" value="ECO:0007669"/>
    <property type="project" value="UniProtKB-KW"/>
</dbReference>
<dbReference type="GeneID" id="102732788"/>
<dbReference type="InterPro" id="IPR018200">
    <property type="entry name" value="USP_CS"/>
</dbReference>
<dbReference type="InterPro" id="IPR038765">
    <property type="entry name" value="Papain-like_cys_pep_sf"/>
</dbReference>
<evidence type="ECO:0000256" key="8">
    <source>
        <dbReference type="ARBA" id="ARBA00022807"/>
    </source>
</evidence>
<evidence type="ECO:0000256" key="7">
    <source>
        <dbReference type="ARBA" id="ARBA00022801"/>
    </source>
</evidence>
<dbReference type="PANTHER" id="PTHR24006:SF711">
    <property type="entry name" value="UBIQUITIN CARBOXYL-TERMINAL HYDROLASE 29"/>
    <property type="match status" value="1"/>
</dbReference>
<evidence type="ECO:0000256" key="4">
    <source>
        <dbReference type="ARBA" id="ARBA00022490"/>
    </source>
</evidence>
<dbReference type="KEGG" id="lww:102732788"/>
<evidence type="ECO:0000256" key="3">
    <source>
        <dbReference type="ARBA" id="ARBA00009085"/>
    </source>
</evidence>
<dbReference type="Pfam" id="PF00443">
    <property type="entry name" value="UCH"/>
    <property type="match status" value="1"/>
</dbReference>
<sequence length="924" mass="105245">MATLMVHGFVQIWSRKMGMSRSKEAHIETVERKKKIKLVVYFTTGEHVTFRLSNNIKNVVLRSYGEKQNHLHLTFQNNSYLFIERLSSRDAEELKMFLDRVHQNNIQPSMRPGRDAGIFASMTTPKEINKNSFHKARKKPNSGSFQTGEGSGTPDLQKMPSFASNSSKLSCKDLLENGYGKKTRMLSSGSEMNGKIPRKSNSVRKKKSQTNPLRYVSHNEKKKLMLGVLEKNKKLEAKPLIKTVSPGKPCLDGAGLLQMLSEKIYLAFLLASKYNMDDPEWDKLKKTFNFYPEKLWQGLPNLGNTCYMNAVLQSLFSIPSFADDLLSQDFPWGKISLDALSMCLAQLFVLKNVYNIKIKERLLVNIKKTISTVAEIFSGNIQNDAHEFLGHCLVQMKENMEKLNTIWKMKIESEEDNSAQQVFAGTAATRVLICPVITNFEFELLRSIICQACGQVVLKTEVSNYLSINLPQGMKALPVSIQSAFDLFFGAEELEYRCEKCQHRSSVAVHKFSRLPRVLIVHLKRYIFNEFWSLRKDDQEVVISKYLKLSSHCNESTKPPLPVSKNAHNRDSQILKVFQKMSAENLCPPALSTKLTSASSVFPVPHTGPDKEPEPQKCQILYEGSRRKEQKKDLGKCSGLNTTESKLMNPGDGAVIEKELLAAGLMMNLEETSHSLIHDNEGKPTSGPETRLADNYLQEASENLKQKKYEKTNMFADFESVADTIEDFYDGKKNRISNEFQKVAEHTQQDERMRLYEQALQQALLQTLLKPHAQWYTENLRRPTDLSLQGANVNSLGASGSNENPGNKQFLDMEKTETEAKKPKGNAEMNDLYTYRLVGVVSHLGQTPNSGHYISDAYDFERQVWFTYNDLQVSSIQEALMQEARLCTGYIFFYMHNEIFEELLKREKNSQSRNTETVETPQEK</sequence>
<keyword evidence="8 9" id="KW-0788">Thiol protease</keyword>
<dbReference type="GO" id="GO:0005634">
    <property type="term" value="C:nucleus"/>
    <property type="evidence" value="ECO:0007669"/>
    <property type="project" value="TreeGrafter"/>
</dbReference>
<keyword evidence="6 9" id="KW-0833">Ubl conjugation pathway</keyword>
<dbReference type="Gene3D" id="2.30.29.180">
    <property type="entry name" value="Ubiquitin carboxyl-terminal hydrolase 26/29/37, pleckstrin homology-like domain"/>
    <property type="match status" value="1"/>
</dbReference>
<dbReference type="PROSITE" id="PS50235">
    <property type="entry name" value="USP_3"/>
    <property type="match status" value="1"/>
</dbReference>
<dbReference type="GO" id="GO:0016579">
    <property type="term" value="P:protein deubiquitination"/>
    <property type="evidence" value="ECO:0007669"/>
    <property type="project" value="InterPro"/>
</dbReference>
<feature type="region of interest" description="Disordered" evidence="10">
    <location>
        <begin position="129"/>
        <end position="164"/>
    </location>
</feature>
<dbReference type="FunFam" id="3.90.70.10:FF:000124">
    <property type="entry name" value="ubiquitin carboxyl-terminal hydrolase 26"/>
    <property type="match status" value="1"/>
</dbReference>
<accession>A0A2U3Y5Y5</accession>
<organism evidence="12 13">
    <name type="scientific">Leptonychotes weddellii</name>
    <name type="common">Weddell seal</name>
    <name type="synonym">Otaria weddellii</name>
    <dbReference type="NCBI Taxonomy" id="9713"/>
    <lineage>
        <taxon>Eukaryota</taxon>
        <taxon>Metazoa</taxon>
        <taxon>Chordata</taxon>
        <taxon>Craniata</taxon>
        <taxon>Vertebrata</taxon>
        <taxon>Euteleostomi</taxon>
        <taxon>Mammalia</taxon>
        <taxon>Eutheria</taxon>
        <taxon>Laurasiatheria</taxon>
        <taxon>Carnivora</taxon>
        <taxon>Caniformia</taxon>
        <taxon>Pinnipedia</taxon>
        <taxon>Phocidae</taxon>
        <taxon>Monachinae</taxon>
        <taxon>Lobodontini</taxon>
        <taxon>Leptonychotes</taxon>
    </lineage>
</organism>
<comment type="function">
    <text evidence="9">Deubiquitinating enzyme that removes conjugated ubiquitin from specific proteins to regulate different cellular processes.</text>
</comment>
<evidence type="ECO:0000256" key="1">
    <source>
        <dbReference type="ARBA" id="ARBA00000707"/>
    </source>
</evidence>
<dbReference type="Proteomes" id="UP000245341">
    <property type="component" value="Unplaced"/>
</dbReference>
<comment type="similarity">
    <text evidence="3 9">Belongs to the peptidase C19 family.</text>
</comment>